<evidence type="ECO:0000259" key="1">
    <source>
        <dbReference type="Pfam" id="PF09836"/>
    </source>
</evidence>
<proteinExistence type="predicted"/>
<dbReference type="AlphaFoldDB" id="A0A1I5RWU4"/>
<dbReference type="RefSeq" id="WP_074927289.1">
    <property type="nucleotide sequence ID" value="NZ_FOWR01000019.1"/>
</dbReference>
<evidence type="ECO:0000313" key="3">
    <source>
        <dbReference type="Proteomes" id="UP000182692"/>
    </source>
</evidence>
<dbReference type="GeneID" id="35870720"/>
<protein>
    <submittedName>
        <fullName evidence="2">Putative DNA-binding domain-containing protein</fullName>
    </submittedName>
</protein>
<gene>
    <name evidence="2" type="ORF">SAMN03084138_02676</name>
</gene>
<dbReference type="Gene3D" id="1.10.150.690">
    <property type="entry name" value="DUF2063"/>
    <property type="match status" value="1"/>
</dbReference>
<accession>A0A1I5RWU4</accession>
<reference evidence="2 3" key="1">
    <citation type="submission" date="2016-10" db="EMBL/GenBank/DDBJ databases">
        <authorList>
            <person name="de Groot N.N."/>
        </authorList>
    </citation>
    <scope>NUCLEOTIDE SEQUENCE [LARGE SCALE GENOMIC DNA]</scope>
    <source>
        <strain evidence="2 3">DSM 15893</strain>
    </source>
</reference>
<dbReference type="STRING" id="1121869.SAMN03084138_02676"/>
<dbReference type="Pfam" id="PF09836">
    <property type="entry name" value="DUF2063"/>
    <property type="match status" value="1"/>
</dbReference>
<evidence type="ECO:0000313" key="2">
    <source>
        <dbReference type="EMBL" id="SFP62741.1"/>
    </source>
</evidence>
<dbReference type="OrthoDB" id="4146344at2"/>
<keyword evidence="2" id="KW-0238">DNA-binding</keyword>
<dbReference type="Proteomes" id="UP000182692">
    <property type="component" value="Unassembled WGS sequence"/>
</dbReference>
<dbReference type="InterPro" id="IPR018640">
    <property type="entry name" value="DUF2063"/>
</dbReference>
<sequence length="252" mass="27430">MSDSPSLASLQQQFSQALHYQPYALPVDEGVAEPDALLQVYRNNFVMTLSEYLEVVYPVVHALVGEDCFNALARHHVLNTPMLDARADQYGDGFDATINAIPNIIDAVPYLADIATLEWLIQAVNKHASCATDFPLDALAQVAPEDFDALKLTVAPSVRLLQSRFPAASIWHAVTNNDGNALQALDLSESETVLLLMNEQGIQLQAIDAEEASLIVASNESTLGGIDPELLKHIAPAVQRGVFEHFDIADQL</sequence>
<dbReference type="EMBL" id="FOWR01000019">
    <property type="protein sequence ID" value="SFP62741.1"/>
    <property type="molecule type" value="Genomic_DNA"/>
</dbReference>
<organism evidence="2 3">
    <name type="scientific">Enterovibrio norvegicus DSM 15893</name>
    <dbReference type="NCBI Taxonomy" id="1121869"/>
    <lineage>
        <taxon>Bacteria</taxon>
        <taxon>Pseudomonadati</taxon>
        <taxon>Pseudomonadota</taxon>
        <taxon>Gammaproteobacteria</taxon>
        <taxon>Vibrionales</taxon>
        <taxon>Vibrionaceae</taxon>
        <taxon>Enterovibrio</taxon>
    </lineage>
</organism>
<dbReference type="GO" id="GO:0003677">
    <property type="term" value="F:DNA binding"/>
    <property type="evidence" value="ECO:0007669"/>
    <property type="project" value="UniProtKB-KW"/>
</dbReference>
<name>A0A1I5RWU4_9GAMM</name>
<dbReference type="InterPro" id="IPR044922">
    <property type="entry name" value="DUF2063_N_sf"/>
</dbReference>
<feature type="domain" description="Putative DNA-binding" evidence="1">
    <location>
        <begin position="10"/>
        <end position="95"/>
    </location>
</feature>